<protein>
    <submittedName>
        <fullName evidence="2">Uncharacterized protein</fullName>
    </submittedName>
</protein>
<evidence type="ECO:0000313" key="2">
    <source>
        <dbReference type="EMBL" id="CAA9346071.1"/>
    </source>
</evidence>
<feature type="non-terminal residue" evidence="2">
    <location>
        <position position="206"/>
    </location>
</feature>
<feature type="compositionally biased region" description="Basic residues" evidence="1">
    <location>
        <begin position="98"/>
        <end position="111"/>
    </location>
</feature>
<accession>A0A6J4M005</accession>
<gene>
    <name evidence="2" type="ORF">AVDCRST_MAG90-2182</name>
</gene>
<proteinExistence type="predicted"/>
<feature type="non-terminal residue" evidence="2">
    <location>
        <position position="1"/>
    </location>
</feature>
<dbReference type="EMBL" id="CADCUC010000431">
    <property type="protein sequence ID" value="CAA9346071.1"/>
    <property type="molecule type" value="Genomic_DNA"/>
</dbReference>
<reference evidence="2" key="1">
    <citation type="submission" date="2020-02" db="EMBL/GenBank/DDBJ databases">
        <authorList>
            <person name="Meier V. D."/>
        </authorList>
    </citation>
    <scope>NUCLEOTIDE SEQUENCE</scope>
    <source>
        <strain evidence="2">AVDCRST_MAG90</strain>
    </source>
</reference>
<sequence>AANRPLEAARSGSYLRQHDGARRPASHPDAAAGRTLLRTVRRVAPASFPARAQFHSGPSHPVSPPSGRAGGRDRGPSPGRHRAGAAPHPRGDRLAPSRARRRLRARERRAHGAAGPSRTRVGRCPDPSGPPNISAPRHDPEQGGPGGRARAARDARPRLQAVHRAGDRASALALPRRAVGGGRNIWVRRRFEPASGACGADPNMRV</sequence>
<feature type="region of interest" description="Disordered" evidence="1">
    <location>
        <begin position="1"/>
        <end position="168"/>
    </location>
</feature>
<evidence type="ECO:0000256" key="1">
    <source>
        <dbReference type="SAM" id="MobiDB-lite"/>
    </source>
</evidence>
<organism evidence="2">
    <name type="scientific">uncultured Microvirga sp</name>
    <dbReference type="NCBI Taxonomy" id="412392"/>
    <lineage>
        <taxon>Bacteria</taxon>
        <taxon>Pseudomonadati</taxon>
        <taxon>Pseudomonadota</taxon>
        <taxon>Alphaproteobacteria</taxon>
        <taxon>Hyphomicrobiales</taxon>
        <taxon>Methylobacteriaceae</taxon>
        <taxon>Microvirga</taxon>
        <taxon>environmental samples</taxon>
    </lineage>
</organism>
<name>A0A6J4M005_9HYPH</name>
<dbReference type="AlphaFoldDB" id="A0A6J4M005"/>